<dbReference type="InterPro" id="IPR056083">
    <property type="entry name" value="DUF7666"/>
</dbReference>
<evidence type="ECO:0000313" key="4">
    <source>
        <dbReference type="Proteomes" id="UP000284472"/>
    </source>
</evidence>
<reference evidence="3 4" key="1">
    <citation type="submission" date="2018-08" db="EMBL/GenBank/DDBJ databases">
        <title>A genome reference for cultivated species of the human gut microbiota.</title>
        <authorList>
            <person name="Zou Y."/>
            <person name="Xue W."/>
            <person name="Luo G."/>
        </authorList>
    </citation>
    <scope>NUCLEOTIDE SEQUENCE [LARGE SCALE GENOMIC DNA]</scope>
    <source>
        <strain evidence="3 4">AM32-6</strain>
    </source>
</reference>
<organism evidence="3 4">
    <name type="scientific">Mediterraneibacter gnavus</name>
    <name type="common">Ruminococcus gnavus</name>
    <dbReference type="NCBI Taxonomy" id="33038"/>
    <lineage>
        <taxon>Bacteria</taxon>
        <taxon>Bacillati</taxon>
        <taxon>Bacillota</taxon>
        <taxon>Clostridia</taxon>
        <taxon>Lachnospirales</taxon>
        <taxon>Lachnospiraceae</taxon>
        <taxon>Mediterraneibacter</taxon>
    </lineage>
</organism>
<comment type="caution">
    <text evidence="3">The sequence shown here is derived from an EMBL/GenBank/DDBJ whole genome shotgun (WGS) entry which is preliminary data.</text>
</comment>
<protein>
    <recommendedName>
        <fullName evidence="2">DUF7666 domain-containing protein</fullName>
    </recommendedName>
</protein>
<feature type="compositionally biased region" description="Polar residues" evidence="1">
    <location>
        <begin position="124"/>
        <end position="134"/>
    </location>
</feature>
<sequence>MKAFKGFNKDLTCRGYQYEEGKEFHTERAECCDTGFHACEYPLDCFGYYDPAHSVYHEVELSGEMDKSGDNTKVCATDIKIGARLSIAGLVKMAIDFTMSKVNKEAGSDERHGFASATGDYGASSATGNCGASS</sequence>
<dbReference type="Pfam" id="PF24703">
    <property type="entry name" value="DUF7666"/>
    <property type="match status" value="1"/>
</dbReference>
<feature type="domain" description="DUF7666" evidence="2">
    <location>
        <begin position="1"/>
        <end position="92"/>
    </location>
</feature>
<evidence type="ECO:0000313" key="3">
    <source>
        <dbReference type="EMBL" id="RHD02844.1"/>
    </source>
</evidence>
<evidence type="ECO:0000256" key="1">
    <source>
        <dbReference type="SAM" id="MobiDB-lite"/>
    </source>
</evidence>
<name>A0A414D2S7_MEDGN</name>
<dbReference type="AlphaFoldDB" id="A0A414D2S7"/>
<evidence type="ECO:0000259" key="2">
    <source>
        <dbReference type="Pfam" id="PF24703"/>
    </source>
</evidence>
<feature type="non-terminal residue" evidence="3">
    <location>
        <position position="134"/>
    </location>
</feature>
<proteinExistence type="predicted"/>
<gene>
    <name evidence="3" type="ORF">DW812_14945</name>
</gene>
<feature type="region of interest" description="Disordered" evidence="1">
    <location>
        <begin position="107"/>
        <end position="134"/>
    </location>
</feature>
<accession>A0A414D2S7</accession>
<dbReference type="Proteomes" id="UP000284472">
    <property type="component" value="Unassembled WGS sequence"/>
</dbReference>
<dbReference type="EMBL" id="QSIR01000030">
    <property type="protein sequence ID" value="RHD02844.1"/>
    <property type="molecule type" value="Genomic_DNA"/>
</dbReference>